<keyword evidence="7" id="KW-1185">Reference proteome</keyword>
<evidence type="ECO:0000256" key="5">
    <source>
        <dbReference type="RuleBase" id="RU003512"/>
    </source>
</evidence>
<dbReference type="InterPro" id="IPR006128">
    <property type="entry name" value="Lipoprotein_PsaA-like"/>
</dbReference>
<comment type="similarity">
    <text evidence="5">Belongs to the bacterial solute-binding protein 9 family.</text>
</comment>
<dbReference type="PANTHER" id="PTHR42953:SF1">
    <property type="entry name" value="METAL-BINDING PROTEIN HI_0362-RELATED"/>
    <property type="match status" value="1"/>
</dbReference>
<evidence type="ECO:0000256" key="4">
    <source>
        <dbReference type="ARBA" id="ARBA00022729"/>
    </source>
</evidence>
<dbReference type="RefSeq" id="WP_155705396.1">
    <property type="nucleotide sequence ID" value="NZ_CP034235.1"/>
</dbReference>
<organism evidence="6 7">
    <name type="scientific">Paenibacillus psychroresistens</name>
    <dbReference type="NCBI Taxonomy" id="1778678"/>
    <lineage>
        <taxon>Bacteria</taxon>
        <taxon>Bacillati</taxon>
        <taxon>Bacillota</taxon>
        <taxon>Bacilli</taxon>
        <taxon>Bacillales</taxon>
        <taxon>Paenibacillaceae</taxon>
        <taxon>Paenibacillus</taxon>
    </lineage>
</organism>
<keyword evidence="4" id="KW-0732">Signal</keyword>
<keyword evidence="3" id="KW-0479">Metal-binding</keyword>
<dbReference type="PROSITE" id="PS51257">
    <property type="entry name" value="PROKAR_LIPOPROTEIN"/>
    <property type="match status" value="1"/>
</dbReference>
<dbReference type="GO" id="GO:0046872">
    <property type="term" value="F:metal ion binding"/>
    <property type="evidence" value="ECO:0007669"/>
    <property type="project" value="UniProtKB-KW"/>
</dbReference>
<dbReference type="PRINTS" id="PR00690">
    <property type="entry name" value="ADHESNFAMILY"/>
</dbReference>
<dbReference type="OrthoDB" id="9793396at2"/>
<dbReference type="InterPro" id="IPR006129">
    <property type="entry name" value="AdhesinB"/>
</dbReference>
<name>A0A6B8RW19_9BACL</name>
<evidence type="ECO:0000313" key="6">
    <source>
        <dbReference type="EMBL" id="QGR00128.1"/>
    </source>
</evidence>
<evidence type="ECO:0000256" key="2">
    <source>
        <dbReference type="ARBA" id="ARBA00022448"/>
    </source>
</evidence>
<dbReference type="EMBL" id="CP034235">
    <property type="protein sequence ID" value="QGR00128.1"/>
    <property type="molecule type" value="Genomic_DNA"/>
</dbReference>
<dbReference type="Pfam" id="PF01297">
    <property type="entry name" value="ZnuA"/>
    <property type="match status" value="1"/>
</dbReference>
<dbReference type="GO" id="GO:0030001">
    <property type="term" value="P:metal ion transport"/>
    <property type="evidence" value="ECO:0007669"/>
    <property type="project" value="InterPro"/>
</dbReference>
<dbReference type="GO" id="GO:0007155">
    <property type="term" value="P:cell adhesion"/>
    <property type="evidence" value="ECO:0007669"/>
    <property type="project" value="InterPro"/>
</dbReference>
<reference evidence="7" key="1">
    <citation type="submission" date="2018-11" db="EMBL/GenBank/DDBJ databases">
        <title>Complete genome sequence of Paenibacillus sp. ML311-T8.</title>
        <authorList>
            <person name="Nam Y.-D."/>
            <person name="Kang J."/>
            <person name="Chung W.-H."/>
            <person name="Park Y.S."/>
        </authorList>
    </citation>
    <scope>NUCLEOTIDE SEQUENCE [LARGE SCALE GENOMIC DNA]</scope>
    <source>
        <strain evidence="7">ML311-T8</strain>
    </source>
</reference>
<dbReference type="Gene3D" id="3.40.50.1980">
    <property type="entry name" value="Nitrogenase molybdenum iron protein domain"/>
    <property type="match status" value="2"/>
</dbReference>
<proteinExistence type="inferred from homology"/>
<keyword evidence="2 5" id="KW-0813">Transport</keyword>
<evidence type="ECO:0000256" key="3">
    <source>
        <dbReference type="ARBA" id="ARBA00022723"/>
    </source>
</evidence>
<evidence type="ECO:0000256" key="1">
    <source>
        <dbReference type="ARBA" id="ARBA00004196"/>
    </source>
</evidence>
<dbReference type="InterPro" id="IPR006127">
    <property type="entry name" value="ZnuA-like"/>
</dbReference>
<dbReference type="InterPro" id="IPR050492">
    <property type="entry name" value="Bact_metal-bind_prot9"/>
</dbReference>
<gene>
    <name evidence="6" type="ORF">EHS13_16690</name>
</gene>
<dbReference type="Proteomes" id="UP000426246">
    <property type="component" value="Chromosome"/>
</dbReference>
<dbReference type="PANTHER" id="PTHR42953">
    <property type="entry name" value="HIGH-AFFINITY ZINC UPTAKE SYSTEM PROTEIN ZNUA-RELATED"/>
    <property type="match status" value="1"/>
</dbReference>
<dbReference type="PRINTS" id="PR00691">
    <property type="entry name" value="ADHESINB"/>
</dbReference>
<dbReference type="SUPFAM" id="SSF53807">
    <property type="entry name" value="Helical backbone' metal receptor"/>
    <property type="match status" value="1"/>
</dbReference>
<dbReference type="GO" id="GO:0030313">
    <property type="term" value="C:cell envelope"/>
    <property type="evidence" value="ECO:0007669"/>
    <property type="project" value="UniProtKB-SubCell"/>
</dbReference>
<accession>A0A6B8RW19</accession>
<evidence type="ECO:0000313" key="7">
    <source>
        <dbReference type="Proteomes" id="UP000426246"/>
    </source>
</evidence>
<protein>
    <submittedName>
        <fullName evidence="6">Metal ABC transporter substrate-binding protein</fullName>
    </submittedName>
</protein>
<dbReference type="KEGG" id="ppsc:EHS13_16690"/>
<sequence>MKHTFKIGFIFLLTIAVITGCGSKNNNSGESEDGDKLVVLATYSILYDIVSNIASDRVDLYSIVPVGTDPHEYDPLPLDVQHASDADIILYNGLNLETGNGWFDRLLETTHKKGKADVVYPLSKGVEPKYLTTAGKESEQDPHAWLSIKNGIIYAQNTLEILVAKDPNNKEFYEQNAKTYIGELTKLDEHAIALFADIPKARRILVTSEGAFKYFSAAYDLDAQYIWEINTENQGTPDQMMRIVDIVKEKKVSALFVETSVDSRSMDSLSKETGVAIKGKIFTDSTGKPGQNGDSYLKMMKWNLDIIHAGLTK</sequence>
<dbReference type="AlphaFoldDB" id="A0A6B8RW19"/>
<comment type="subcellular location">
    <subcellularLocation>
        <location evidence="1">Cell envelope</location>
    </subcellularLocation>
</comment>